<evidence type="ECO:0000259" key="14">
    <source>
        <dbReference type="Pfam" id="PF00006"/>
    </source>
</evidence>
<keyword evidence="8 13" id="KW-1278">Translocase</keyword>
<dbReference type="InterPro" id="IPR000194">
    <property type="entry name" value="ATPase_F1/V1/A1_a/bsu_nucl-bd"/>
</dbReference>
<dbReference type="FunFam" id="2.40.50.100:FF:000008">
    <property type="entry name" value="V-type proton ATPase catalytic subunit A"/>
    <property type="match status" value="1"/>
</dbReference>
<dbReference type="FunFam" id="2.40.30.20:FF:000002">
    <property type="entry name" value="V-type proton ATPase catalytic subunit A"/>
    <property type="match status" value="1"/>
</dbReference>
<dbReference type="InterPro" id="IPR004100">
    <property type="entry name" value="ATPase_F1/V1/A1_a/bsu_N"/>
</dbReference>
<evidence type="ECO:0000256" key="8">
    <source>
        <dbReference type="ARBA" id="ARBA00022967"/>
    </source>
</evidence>
<evidence type="ECO:0000256" key="6">
    <source>
        <dbReference type="ARBA" id="ARBA00022781"/>
    </source>
</evidence>
<evidence type="ECO:0000256" key="5">
    <source>
        <dbReference type="ARBA" id="ARBA00022741"/>
    </source>
</evidence>
<feature type="domain" description="ATPase F1/V1/A1 complex alpha/beta subunit nucleotide-binding" evidence="14">
    <location>
        <begin position="229"/>
        <end position="451"/>
    </location>
</feature>
<dbReference type="InterPro" id="IPR031686">
    <property type="entry name" value="ATP-synth_a_Xtn"/>
</dbReference>
<comment type="function">
    <text evidence="12 13">Produces ATP from ADP in the presence of a proton gradient across the membrane. The V-type alpha chain is a catalytic subunit.</text>
</comment>
<keyword evidence="19" id="KW-1185">Reference proteome</keyword>
<comment type="caution">
    <text evidence="18">The sequence shown here is derived from an EMBL/GenBank/DDBJ whole genome shotgun (WGS) entry which is preliminary data.</text>
</comment>
<evidence type="ECO:0000313" key="19">
    <source>
        <dbReference type="Proteomes" id="UP000019050"/>
    </source>
</evidence>
<protein>
    <recommendedName>
        <fullName evidence="3 13">V-type ATP synthase alpha chain</fullName>
        <ecNumber evidence="2 13">7.1.2.2</ecNumber>
    </recommendedName>
    <alternativeName>
        <fullName evidence="11 13">V-ATPase subunit A</fullName>
    </alternativeName>
</protein>
<accession>W1Q5T1</accession>
<evidence type="ECO:0000256" key="12">
    <source>
        <dbReference type="ARBA" id="ARBA00054855"/>
    </source>
</evidence>
<dbReference type="PROSITE" id="PS00152">
    <property type="entry name" value="ATPASE_ALPHA_BETA"/>
    <property type="match status" value="1"/>
</dbReference>
<evidence type="ECO:0000256" key="2">
    <source>
        <dbReference type="ARBA" id="ARBA00012473"/>
    </source>
</evidence>
<dbReference type="Pfam" id="PF16886">
    <property type="entry name" value="ATP-synt_ab_Xtn"/>
    <property type="match status" value="1"/>
</dbReference>
<evidence type="ECO:0000259" key="17">
    <source>
        <dbReference type="Pfam" id="PF22919"/>
    </source>
</evidence>
<dbReference type="STRING" id="592010.GCWU000182_000241"/>
<dbReference type="Pfam" id="PF02874">
    <property type="entry name" value="ATP-synt_ab_N"/>
    <property type="match status" value="1"/>
</dbReference>
<evidence type="ECO:0000313" key="18">
    <source>
        <dbReference type="EMBL" id="ESK66551.1"/>
    </source>
</evidence>
<evidence type="ECO:0000256" key="13">
    <source>
        <dbReference type="HAMAP-Rule" id="MF_00309"/>
    </source>
</evidence>
<comment type="catalytic activity">
    <reaction evidence="13">
        <text>ATP + H2O + 4 H(+)(in) = ADP + phosphate + 5 H(+)(out)</text>
        <dbReference type="Rhea" id="RHEA:57720"/>
        <dbReference type="ChEBI" id="CHEBI:15377"/>
        <dbReference type="ChEBI" id="CHEBI:15378"/>
        <dbReference type="ChEBI" id="CHEBI:30616"/>
        <dbReference type="ChEBI" id="CHEBI:43474"/>
        <dbReference type="ChEBI" id="CHEBI:456216"/>
        <dbReference type="EC" id="7.1.2.2"/>
    </reaction>
</comment>
<dbReference type="CDD" id="cd18111">
    <property type="entry name" value="ATP-synt_V_A-type_alpha_C"/>
    <property type="match status" value="1"/>
</dbReference>
<dbReference type="HOGENOM" id="CLU_008162_3_1_9"/>
<evidence type="ECO:0000256" key="11">
    <source>
        <dbReference type="ARBA" id="ARBA00031719"/>
    </source>
</evidence>
<evidence type="ECO:0000256" key="7">
    <source>
        <dbReference type="ARBA" id="ARBA00022840"/>
    </source>
</evidence>
<dbReference type="EMBL" id="ACIN03000001">
    <property type="protein sequence ID" value="ESK66551.1"/>
    <property type="molecule type" value="Genomic_DNA"/>
</dbReference>
<dbReference type="NCBIfam" id="NF003220">
    <property type="entry name" value="PRK04192.1"/>
    <property type="match status" value="1"/>
</dbReference>
<sequence length="611" mass="67288">MLKKQSAKISCKGGVCLKKGKIIKVSGPLVVADGMEEANIQDICRVGHLGLIGEIIEMRGDQASIQVYEETSGLGPGEPVASTGLPLSVELGPGMMSQMFDGIQRPLERFRSQTESDYLIRGVALPVLDRERSWHFIPQVQVGEAVKAGQILGYVQETDLIQHRIMVPNGISGRLTAIEEGDYRVTDTVYQIEGKDGQVFQGTLMQKWPVRKGRPFARKLIPVEPMITGQRVIDTFFPVTKGGAAAVPGPFGAGKTVVQHQIAKFANVDIVVYVGCGERGNEMTDVLNEFPELIDPASGKSIMERTILIANTSNMPVAAREASIYTGITIAEYFRDMGYSVAIMADSTSRWAEALREMSGRLEEMPGDEGYPAYLGSRIAEYYERAGRVEVLGSGLEGTITAIGAVSPPGGDISEPVTQNTLRIVKVFWGLDAGLAQRRHFPSINWLNSYSLYSDEVGQYIDQTQQVDWAAKVTKAMNLLQEESELEEIVRLVGVDSLSPKDRMTLNTARMIREDFLQQNAFDEVDTYTSFAKQYAMLTNILRFHEVAQEALVLGAYFHEIMSGTVDLRDRIARSKFIPEAELDRIKALAQEIDSSIHQILAQGGELDGSH</sequence>
<dbReference type="Gene3D" id="3.40.50.300">
    <property type="entry name" value="P-loop containing nucleotide triphosphate hydrolases"/>
    <property type="match status" value="1"/>
</dbReference>
<dbReference type="Gene3D" id="1.10.1140.10">
    <property type="entry name" value="Bovine Mitochondrial F1-atpase, Atp Synthase Beta Chain, Chain D, domain 3"/>
    <property type="match status" value="1"/>
</dbReference>
<dbReference type="FunFam" id="3.40.50.300:FF:000675">
    <property type="entry name" value="V-type ATP synthase alpha chain"/>
    <property type="match status" value="1"/>
</dbReference>
<dbReference type="InterPro" id="IPR027417">
    <property type="entry name" value="P-loop_NTPase"/>
</dbReference>
<dbReference type="InterPro" id="IPR020003">
    <property type="entry name" value="ATPase_a/bsu_AS"/>
</dbReference>
<dbReference type="EC" id="7.1.2.2" evidence="2 13"/>
<dbReference type="InterPro" id="IPR022878">
    <property type="entry name" value="V-ATPase_asu"/>
</dbReference>
<dbReference type="InterPro" id="IPR024034">
    <property type="entry name" value="ATPase_F1/V1_b/a_C"/>
</dbReference>
<evidence type="ECO:0000256" key="1">
    <source>
        <dbReference type="ARBA" id="ARBA00008936"/>
    </source>
</evidence>
<evidence type="ECO:0000259" key="15">
    <source>
        <dbReference type="Pfam" id="PF02874"/>
    </source>
</evidence>
<feature type="domain" description="ATPsynthase alpha/beta subunit barrel-sandwich" evidence="16">
    <location>
        <begin position="126"/>
        <end position="211"/>
    </location>
</feature>
<dbReference type="InterPro" id="IPR023366">
    <property type="entry name" value="ATP_synth_asu-like_sf"/>
</dbReference>
<dbReference type="Proteomes" id="UP000019050">
    <property type="component" value="Unassembled WGS sequence"/>
</dbReference>
<proteinExistence type="inferred from homology"/>
<dbReference type="InterPro" id="IPR036121">
    <property type="entry name" value="ATPase_F1/V1/A1_a/bsu_N_sf"/>
</dbReference>
<keyword evidence="9 13" id="KW-0406">Ion transport</keyword>
<name>W1Q5T1_ABIDE</name>
<dbReference type="HAMAP" id="MF_00309">
    <property type="entry name" value="ATP_synth_A_arch"/>
    <property type="match status" value="1"/>
</dbReference>
<dbReference type="PANTHER" id="PTHR43607">
    <property type="entry name" value="V-TYPE PROTON ATPASE CATALYTIC SUBUNIT A"/>
    <property type="match status" value="1"/>
</dbReference>
<keyword evidence="7 13" id="KW-0067">ATP-binding</keyword>
<dbReference type="InterPro" id="IPR055190">
    <property type="entry name" value="ATP-synt_VA_C"/>
</dbReference>
<dbReference type="SUPFAM" id="SSF50615">
    <property type="entry name" value="N-terminal domain of alpha and beta subunits of F1 ATP synthase"/>
    <property type="match status" value="1"/>
</dbReference>
<dbReference type="GO" id="GO:0046933">
    <property type="term" value="F:proton-transporting ATP synthase activity, rotational mechanism"/>
    <property type="evidence" value="ECO:0007669"/>
    <property type="project" value="UniProtKB-UniRule"/>
</dbReference>
<dbReference type="SUPFAM" id="SSF52540">
    <property type="entry name" value="P-loop containing nucleoside triphosphate hydrolases"/>
    <property type="match status" value="1"/>
</dbReference>
<dbReference type="GO" id="GO:0005524">
    <property type="term" value="F:ATP binding"/>
    <property type="evidence" value="ECO:0007669"/>
    <property type="project" value="UniProtKB-UniRule"/>
</dbReference>
<keyword evidence="6 13" id="KW-0375">Hydrogen ion transport</keyword>
<organism evidence="18 19">
    <name type="scientific">Abiotrophia defectiva ATCC 49176</name>
    <dbReference type="NCBI Taxonomy" id="592010"/>
    <lineage>
        <taxon>Bacteria</taxon>
        <taxon>Bacillati</taxon>
        <taxon>Bacillota</taxon>
        <taxon>Bacilli</taxon>
        <taxon>Lactobacillales</taxon>
        <taxon>Aerococcaceae</taxon>
        <taxon>Abiotrophia</taxon>
    </lineage>
</organism>
<evidence type="ECO:0000256" key="3">
    <source>
        <dbReference type="ARBA" id="ARBA00018003"/>
    </source>
</evidence>
<dbReference type="GO" id="GO:0045259">
    <property type="term" value="C:proton-transporting ATP synthase complex"/>
    <property type="evidence" value="ECO:0007669"/>
    <property type="project" value="UniProtKB-ARBA"/>
</dbReference>
<comment type="similarity">
    <text evidence="1 13">Belongs to the ATPase alpha/beta chains family.</text>
</comment>
<reference evidence="18" key="1">
    <citation type="submission" date="2013-06" db="EMBL/GenBank/DDBJ databases">
        <authorList>
            <person name="Weinstock G."/>
            <person name="Sodergren E."/>
            <person name="Clifton S."/>
            <person name="Fulton L."/>
            <person name="Fulton B."/>
            <person name="Courtney L."/>
            <person name="Fronick C."/>
            <person name="Harrison M."/>
            <person name="Strong C."/>
            <person name="Farmer C."/>
            <person name="Delahaunty K."/>
            <person name="Markovic C."/>
            <person name="Hall O."/>
            <person name="Minx P."/>
            <person name="Tomlinson C."/>
            <person name="Mitreva M."/>
            <person name="Nelson J."/>
            <person name="Hou S."/>
            <person name="Wollam A."/>
            <person name="Pepin K.H."/>
            <person name="Johnson M."/>
            <person name="Bhonagiri V."/>
            <person name="Nash W.E."/>
            <person name="Warren W."/>
            <person name="Chinwalla A."/>
            <person name="Mardis E.R."/>
            <person name="Wilson R.K."/>
        </authorList>
    </citation>
    <scope>NUCLEOTIDE SEQUENCE [LARGE SCALE GENOMIC DNA]</scope>
    <source>
        <strain evidence="18">ATCC 49176</strain>
    </source>
</reference>
<evidence type="ECO:0000256" key="10">
    <source>
        <dbReference type="ARBA" id="ARBA00023310"/>
    </source>
</evidence>
<evidence type="ECO:0000256" key="9">
    <source>
        <dbReference type="ARBA" id="ARBA00023065"/>
    </source>
</evidence>
<keyword evidence="5 13" id="KW-0547">Nucleotide-binding</keyword>
<dbReference type="eggNOG" id="COG1155">
    <property type="taxonomic scope" value="Bacteria"/>
</dbReference>
<feature type="domain" description="ATP synthase A/B type C-terminal" evidence="17">
    <location>
        <begin position="462"/>
        <end position="550"/>
    </location>
</feature>
<dbReference type="GO" id="GO:0042777">
    <property type="term" value="P:proton motive force-driven plasma membrane ATP synthesis"/>
    <property type="evidence" value="ECO:0007669"/>
    <property type="project" value="UniProtKB-UniRule"/>
</dbReference>
<feature type="binding site" evidence="13">
    <location>
        <begin position="249"/>
        <end position="256"/>
    </location>
    <ligand>
        <name>ATP</name>
        <dbReference type="ChEBI" id="CHEBI:30616"/>
    </ligand>
</feature>
<dbReference type="Gene3D" id="2.40.30.20">
    <property type="match status" value="1"/>
</dbReference>
<dbReference type="Pfam" id="PF00006">
    <property type="entry name" value="ATP-synt_ab"/>
    <property type="match status" value="1"/>
</dbReference>
<dbReference type="AlphaFoldDB" id="W1Q5T1"/>
<dbReference type="GO" id="GO:0046961">
    <property type="term" value="F:proton-transporting ATPase activity, rotational mechanism"/>
    <property type="evidence" value="ECO:0007669"/>
    <property type="project" value="InterPro"/>
</dbReference>
<gene>
    <name evidence="13" type="primary">atpA</name>
    <name evidence="18" type="ORF">GCWU000182_000241</name>
</gene>
<feature type="domain" description="ATPase F1/V1/A1 complex alpha/beta subunit N-terminal" evidence="15">
    <location>
        <begin position="22"/>
        <end position="84"/>
    </location>
</feature>
<dbReference type="CDD" id="cd18119">
    <property type="entry name" value="ATP-synt_V_A-type_alpha_N"/>
    <property type="match status" value="1"/>
</dbReference>
<keyword evidence="10 13" id="KW-0066">ATP synthesis</keyword>
<dbReference type="Gene3D" id="2.40.50.100">
    <property type="match status" value="1"/>
</dbReference>
<evidence type="ECO:0000259" key="16">
    <source>
        <dbReference type="Pfam" id="PF16886"/>
    </source>
</evidence>
<dbReference type="SUPFAM" id="SSF47917">
    <property type="entry name" value="C-terminal domain of alpha and beta subunits of F1 ATP synthase"/>
    <property type="match status" value="1"/>
</dbReference>
<keyword evidence="4 13" id="KW-0813">Transport</keyword>
<dbReference type="Pfam" id="PF22919">
    <property type="entry name" value="ATP-synt_VA_C"/>
    <property type="match status" value="1"/>
</dbReference>
<evidence type="ECO:0000256" key="4">
    <source>
        <dbReference type="ARBA" id="ARBA00022448"/>
    </source>
</evidence>
<dbReference type="PANTHER" id="PTHR43607:SF1">
    <property type="entry name" value="H(+)-TRANSPORTING TWO-SECTOR ATPASE"/>
    <property type="match status" value="1"/>
</dbReference>
<dbReference type="CDD" id="cd01134">
    <property type="entry name" value="V_A-ATPase_A"/>
    <property type="match status" value="1"/>
</dbReference>